<dbReference type="STRING" id="139420.A0A371DL58"/>
<evidence type="ECO:0000256" key="7">
    <source>
        <dbReference type="RuleBase" id="RU361124"/>
    </source>
</evidence>
<feature type="compositionally biased region" description="Low complexity" evidence="8">
    <location>
        <begin position="666"/>
        <end position="677"/>
    </location>
</feature>
<evidence type="ECO:0000313" key="10">
    <source>
        <dbReference type="EMBL" id="RDX53264.1"/>
    </source>
</evidence>
<feature type="region of interest" description="Disordered" evidence="8">
    <location>
        <begin position="402"/>
        <end position="443"/>
    </location>
</feature>
<protein>
    <recommendedName>
        <fullName evidence="7">Enhancer of polycomb-like protein</fullName>
    </recommendedName>
</protein>
<feature type="domain" description="Enhancer of polycomb-like N-terminal" evidence="9">
    <location>
        <begin position="15"/>
        <end position="213"/>
    </location>
</feature>
<feature type="region of interest" description="Disordered" evidence="8">
    <location>
        <begin position="634"/>
        <end position="679"/>
    </location>
</feature>
<feature type="compositionally biased region" description="Basic and acidic residues" evidence="8">
    <location>
        <begin position="82"/>
        <end position="92"/>
    </location>
</feature>
<keyword evidence="11" id="KW-1185">Reference proteome</keyword>
<dbReference type="Proteomes" id="UP000256964">
    <property type="component" value="Unassembled WGS sequence"/>
</dbReference>
<comment type="similarity">
    <text evidence="2 7">Belongs to the enhancer of polycomb family.</text>
</comment>
<evidence type="ECO:0000259" key="9">
    <source>
        <dbReference type="Pfam" id="PF10513"/>
    </source>
</evidence>
<accession>A0A371DL58</accession>
<name>A0A371DL58_9APHY</name>
<dbReference type="EMBL" id="KZ857388">
    <property type="protein sequence ID" value="RDX53264.1"/>
    <property type="molecule type" value="Genomic_DNA"/>
</dbReference>
<comment type="function">
    <text evidence="6">Component of the NuA4 histone acetyltransferase complex which is involved in transcriptional activation of selected genes principally by acetylation of nucleosomal histone H4 and H2A. The NuA4 complex is also involved in DNA repair. Involved in gene silencing by neighboring heterochromatin, blockage of the silencing spreading along the chromosome, and required for cell cycle progression through G2/M.</text>
</comment>
<feature type="compositionally biased region" description="Low complexity" evidence="8">
    <location>
        <begin position="169"/>
        <end position="183"/>
    </location>
</feature>
<feature type="region of interest" description="Disordered" evidence="8">
    <location>
        <begin position="865"/>
        <end position="911"/>
    </location>
</feature>
<sequence length="991" mass="108813">MPRATHPGPAALRNRNRVTNKTRLKVIRDTIEADSIVLDEDDEKARVVSTAGVDAEDANEHHLQAVLSAAASRHQAGARSTRSGDKEKEKESAPAAFIPTPDSTGIVHDYEELYPPGRWRDPISYVKSSDTVEEATSYALANGFIYYMDERDQEWLNKNNEQARGEGMSSQAAATSSTRSGRSAKAKGKEPDVVQPVLMTEDEFELVMAIFEKVTHEKTEFLHHVSATSQRDHCLVSTRRQGIEQGAPFPPFSDYQDTFANHLQPDMFAVYSVPEWVPQPPQMYRYARLIYPYWRERRLERGGHRIIPTVNLDESDTKNESYICFRRREIKAVRKTRASQASYSDRMVRLQNELTTALDIVGLVHQRENCKRESFSANHKVWDKRVPVADLKRLHPSLGSKEDDELFLDRERPPKKPKTEARPSLKIKHPRENGDMGSPIVSATPQVKPKEIMAVIASQVEQHMQHCKERDNKWEDVSDFPYQPFPAQYGCRLFRELPPRSLPVSSVPEDDDVPTFKYSVRLRTMRGGRVALDRRPMNFKLKPAVFDDDEEAKERARRLQERFRYDDDEGLAVGAAGKDDQDRRLIDDYQPKHLTITMSLLQGEDSKKLETDQSIKLSSGETVKPFLLGPQPLNMAGVMRPPHIPLQRPPVASTSSAGTPQPTPNTPNGINGANGTPVSVPTQVKKLAQPNPLAHLRISNGGLRVVSGQLQNQPPTSPHATPPSSAANGFVDAHAQGSPQAAEQDVKPQLQGSPNGVHAQPDAMATMLTSPSPASKSLSSTASVNVPNLPNGYHIPAVNGYPAIPKAGYMHPNARPNGLNLQQMQSLSAMMPDNNVNIALRQQGYVMPNGAYPMQMPAARPMQWPMAGQHSPPNSRTEGIGVDGNSASSAGSPGRTPSAASMRAPQMSRGTPMPNAAQVLSAAQGMVSPAGNHIARLAPHSPSPHMLSPNLAAAQANVHASPTRTPQPAIPTPSPSLQSRQLVGGSGAAGY</sequence>
<evidence type="ECO:0000256" key="3">
    <source>
        <dbReference type="ARBA" id="ARBA00023015"/>
    </source>
</evidence>
<evidence type="ECO:0000313" key="11">
    <source>
        <dbReference type="Proteomes" id="UP000256964"/>
    </source>
</evidence>
<feature type="compositionally biased region" description="Basic and acidic residues" evidence="8">
    <location>
        <begin position="407"/>
        <end position="423"/>
    </location>
</feature>
<organism evidence="10 11">
    <name type="scientific">Lentinus brumalis</name>
    <dbReference type="NCBI Taxonomy" id="2498619"/>
    <lineage>
        <taxon>Eukaryota</taxon>
        <taxon>Fungi</taxon>
        <taxon>Dikarya</taxon>
        <taxon>Basidiomycota</taxon>
        <taxon>Agaricomycotina</taxon>
        <taxon>Agaricomycetes</taxon>
        <taxon>Polyporales</taxon>
        <taxon>Polyporaceae</taxon>
        <taxon>Lentinus</taxon>
    </lineage>
</organism>
<evidence type="ECO:0000256" key="6">
    <source>
        <dbReference type="ARBA" id="ARBA00025513"/>
    </source>
</evidence>
<dbReference type="GO" id="GO:0035267">
    <property type="term" value="C:NuA4 histone acetyltransferase complex"/>
    <property type="evidence" value="ECO:0007669"/>
    <property type="project" value="InterPro"/>
</dbReference>
<keyword evidence="3 7" id="KW-0805">Transcription regulation</keyword>
<keyword evidence="4 7" id="KW-0804">Transcription</keyword>
<evidence type="ECO:0000256" key="5">
    <source>
        <dbReference type="ARBA" id="ARBA00023242"/>
    </source>
</evidence>
<keyword evidence="5 7" id="KW-0539">Nucleus</keyword>
<dbReference type="OrthoDB" id="435275at2759"/>
<dbReference type="InterPro" id="IPR024943">
    <property type="entry name" value="Enhancer_polycomb"/>
</dbReference>
<comment type="subcellular location">
    <subcellularLocation>
        <location evidence="1 7">Nucleus</location>
    </subcellularLocation>
</comment>
<dbReference type="GO" id="GO:0005634">
    <property type="term" value="C:nucleus"/>
    <property type="evidence" value="ECO:0007669"/>
    <property type="project" value="UniProtKB-SubCell"/>
</dbReference>
<feature type="region of interest" description="Disordered" evidence="8">
    <location>
        <begin position="707"/>
        <end position="760"/>
    </location>
</feature>
<dbReference type="AlphaFoldDB" id="A0A371DL58"/>
<dbReference type="PANTHER" id="PTHR14898">
    <property type="entry name" value="ENHANCER OF POLYCOMB"/>
    <property type="match status" value="1"/>
</dbReference>
<reference evidence="10 11" key="1">
    <citation type="journal article" date="2018" name="Biotechnol. Biofuels">
        <title>Integrative visual omics of the white-rot fungus Polyporus brumalis exposes the biotechnological potential of its oxidative enzymes for delignifying raw plant biomass.</title>
        <authorList>
            <person name="Miyauchi S."/>
            <person name="Rancon A."/>
            <person name="Drula E."/>
            <person name="Hage H."/>
            <person name="Chaduli D."/>
            <person name="Favel A."/>
            <person name="Grisel S."/>
            <person name="Henrissat B."/>
            <person name="Herpoel-Gimbert I."/>
            <person name="Ruiz-Duenas F.J."/>
            <person name="Chevret D."/>
            <person name="Hainaut M."/>
            <person name="Lin J."/>
            <person name="Wang M."/>
            <person name="Pangilinan J."/>
            <person name="Lipzen A."/>
            <person name="Lesage-Meessen L."/>
            <person name="Navarro D."/>
            <person name="Riley R."/>
            <person name="Grigoriev I.V."/>
            <person name="Zhou S."/>
            <person name="Raouche S."/>
            <person name="Rosso M.N."/>
        </authorList>
    </citation>
    <scope>NUCLEOTIDE SEQUENCE [LARGE SCALE GENOMIC DNA]</scope>
    <source>
        <strain evidence="10 11">BRFM 1820</strain>
    </source>
</reference>
<gene>
    <name evidence="10" type="ORF">OH76DRAFT_1454128</name>
</gene>
<evidence type="ECO:0000256" key="1">
    <source>
        <dbReference type="ARBA" id="ARBA00004123"/>
    </source>
</evidence>
<evidence type="ECO:0000256" key="8">
    <source>
        <dbReference type="SAM" id="MobiDB-lite"/>
    </source>
</evidence>
<evidence type="ECO:0000256" key="4">
    <source>
        <dbReference type="ARBA" id="ARBA00023163"/>
    </source>
</evidence>
<dbReference type="InterPro" id="IPR019542">
    <property type="entry name" value="Enhancer_polycomb-like_N"/>
</dbReference>
<dbReference type="GO" id="GO:0006357">
    <property type="term" value="P:regulation of transcription by RNA polymerase II"/>
    <property type="evidence" value="ECO:0007669"/>
    <property type="project" value="InterPro"/>
</dbReference>
<feature type="region of interest" description="Disordered" evidence="8">
    <location>
        <begin position="955"/>
        <end position="991"/>
    </location>
</feature>
<feature type="region of interest" description="Disordered" evidence="8">
    <location>
        <begin position="69"/>
        <end position="104"/>
    </location>
</feature>
<feature type="region of interest" description="Disordered" evidence="8">
    <location>
        <begin position="161"/>
        <end position="190"/>
    </location>
</feature>
<dbReference type="Pfam" id="PF10513">
    <property type="entry name" value="EPL1"/>
    <property type="match status" value="1"/>
</dbReference>
<evidence type="ECO:0000256" key="2">
    <source>
        <dbReference type="ARBA" id="ARBA00008035"/>
    </source>
</evidence>
<proteinExistence type="inferred from homology"/>